<comment type="caution">
    <text evidence="1">The sequence shown here is derived from an EMBL/GenBank/DDBJ whole genome shotgun (WGS) entry which is preliminary data.</text>
</comment>
<dbReference type="Pfam" id="PF11121">
    <property type="entry name" value="DUF2639"/>
    <property type="match status" value="1"/>
</dbReference>
<dbReference type="Proteomes" id="UP000674416">
    <property type="component" value="Unassembled WGS sequence"/>
</dbReference>
<dbReference type="RefSeq" id="WP_082364314.1">
    <property type="nucleotide sequence ID" value="NZ_JAFDST010000004.1"/>
</dbReference>
<proteinExistence type="predicted"/>
<evidence type="ECO:0008006" key="3">
    <source>
        <dbReference type="Google" id="ProtNLM"/>
    </source>
</evidence>
<protein>
    <recommendedName>
        <fullName evidence="3">DUF2639 domain-containing protein</fullName>
    </recommendedName>
</protein>
<reference evidence="1 2" key="1">
    <citation type="submission" date="2021-01" db="EMBL/GenBank/DDBJ databases">
        <title>Genomic Encyclopedia of Type Strains, Phase IV (KMG-IV): sequencing the most valuable type-strain genomes for metagenomic binning, comparative biology and taxonomic classification.</title>
        <authorList>
            <person name="Goeker M."/>
        </authorList>
    </citation>
    <scope>NUCLEOTIDE SEQUENCE [LARGE SCALE GENOMIC DNA]</scope>
    <source>
        <strain evidence="1 2">DSM 103394</strain>
    </source>
</reference>
<dbReference type="InterPro" id="IPR022580">
    <property type="entry name" value="DUF2639"/>
</dbReference>
<gene>
    <name evidence="1" type="ORF">JOC74_003386</name>
</gene>
<evidence type="ECO:0000313" key="1">
    <source>
        <dbReference type="EMBL" id="MBP1082876.1"/>
    </source>
</evidence>
<organism evidence="1 2">
    <name type="scientific">Bacillus capparidis</name>
    <dbReference type="NCBI Taxonomy" id="1840411"/>
    <lineage>
        <taxon>Bacteria</taxon>
        <taxon>Bacillati</taxon>
        <taxon>Bacillota</taxon>
        <taxon>Bacilli</taxon>
        <taxon>Bacillales</taxon>
        <taxon>Bacillaceae</taxon>
        <taxon>Bacillus</taxon>
    </lineage>
</organism>
<name>A0ABS4CZT4_9BACI</name>
<keyword evidence="2" id="KW-1185">Reference proteome</keyword>
<evidence type="ECO:0000313" key="2">
    <source>
        <dbReference type="Proteomes" id="UP000674416"/>
    </source>
</evidence>
<sequence>MHYGSKGWYVEELRKIGVSSFEGRKTQSFKKYFLARLLEQKK</sequence>
<dbReference type="EMBL" id="JAFDST010000004">
    <property type="protein sequence ID" value="MBP1082876.1"/>
    <property type="molecule type" value="Genomic_DNA"/>
</dbReference>
<accession>A0ABS4CZT4</accession>